<proteinExistence type="predicted"/>
<name>A0A6J4RVV2_9ACTN</name>
<dbReference type="SUPFAM" id="SSF111331">
    <property type="entry name" value="NAD kinase/diacylglycerol kinase-like"/>
    <property type="match status" value="1"/>
</dbReference>
<sequence>LTDRKKVHVTRAREVEVGLSEPVPAHVDGEMLSPTTEFRARVLPGALRVIGP</sequence>
<dbReference type="Pfam" id="PF19279">
    <property type="entry name" value="YegS_C"/>
    <property type="match status" value="1"/>
</dbReference>
<dbReference type="InterPro" id="IPR016064">
    <property type="entry name" value="NAD/diacylglycerol_kinase_sf"/>
</dbReference>
<dbReference type="InterPro" id="IPR045540">
    <property type="entry name" value="YegS/DAGK_C"/>
</dbReference>
<accession>A0A6J4RVV2</accession>
<protein>
    <recommendedName>
        <fullName evidence="1">YegS/DAGK C-terminal domain-containing protein</fullName>
    </recommendedName>
</protein>
<organism evidence="2">
    <name type="scientific">uncultured Rubrobacteraceae bacterium</name>
    <dbReference type="NCBI Taxonomy" id="349277"/>
    <lineage>
        <taxon>Bacteria</taxon>
        <taxon>Bacillati</taxon>
        <taxon>Actinomycetota</taxon>
        <taxon>Rubrobacteria</taxon>
        <taxon>Rubrobacterales</taxon>
        <taxon>Rubrobacteraceae</taxon>
        <taxon>environmental samples</taxon>
    </lineage>
</organism>
<dbReference type="AlphaFoldDB" id="A0A6J4RVV2"/>
<evidence type="ECO:0000259" key="1">
    <source>
        <dbReference type="Pfam" id="PF19279"/>
    </source>
</evidence>
<reference evidence="2" key="1">
    <citation type="submission" date="2020-02" db="EMBL/GenBank/DDBJ databases">
        <authorList>
            <person name="Meier V. D."/>
        </authorList>
    </citation>
    <scope>NUCLEOTIDE SEQUENCE</scope>
    <source>
        <strain evidence="2">AVDCRST_MAG05</strain>
    </source>
</reference>
<dbReference type="Gene3D" id="2.60.200.40">
    <property type="match status" value="1"/>
</dbReference>
<gene>
    <name evidence="2" type="ORF">AVDCRST_MAG05-979</name>
</gene>
<feature type="domain" description="YegS/DAGK C-terminal" evidence="1">
    <location>
        <begin position="3"/>
        <end position="50"/>
    </location>
</feature>
<feature type="non-terminal residue" evidence="2">
    <location>
        <position position="1"/>
    </location>
</feature>
<dbReference type="EMBL" id="CADCVM010000108">
    <property type="protein sequence ID" value="CAA9476571.1"/>
    <property type="molecule type" value="Genomic_DNA"/>
</dbReference>
<evidence type="ECO:0000313" key="2">
    <source>
        <dbReference type="EMBL" id="CAA9476571.1"/>
    </source>
</evidence>